<reference evidence="2" key="1">
    <citation type="submission" date="2016-11" db="UniProtKB">
        <authorList>
            <consortium name="WormBaseParasite"/>
        </authorList>
    </citation>
    <scope>IDENTIFICATION</scope>
    <source>
        <strain evidence="2">KR3021</strain>
    </source>
</reference>
<proteinExistence type="predicted"/>
<accession>A0AC35UFI8</accession>
<protein>
    <submittedName>
        <fullName evidence="2">G_PROTEIN_RECEP_F1_2 domain-containing protein</fullName>
    </submittedName>
</protein>
<sequence>MTYEFIRYYLILAIFPISCVIGNILVILAVLTTKTLQTPTNYLLMSLAFADLLVGLILMPFNIYLSINQLRWHLGIKFCKIFVTLDVACSTCSIVHLLLISIDR</sequence>
<name>A0AC35UFI8_9BILA</name>
<organism evidence="1 2">
    <name type="scientific">Rhabditophanes sp. KR3021</name>
    <dbReference type="NCBI Taxonomy" id="114890"/>
    <lineage>
        <taxon>Eukaryota</taxon>
        <taxon>Metazoa</taxon>
        <taxon>Ecdysozoa</taxon>
        <taxon>Nematoda</taxon>
        <taxon>Chromadorea</taxon>
        <taxon>Rhabditida</taxon>
        <taxon>Tylenchina</taxon>
        <taxon>Panagrolaimomorpha</taxon>
        <taxon>Strongyloidoidea</taxon>
        <taxon>Alloionematidae</taxon>
        <taxon>Rhabditophanes</taxon>
    </lineage>
</organism>
<dbReference type="WBParaSite" id="RSKR_0001074200.1">
    <property type="protein sequence ID" value="RSKR_0001074200.1"/>
    <property type="gene ID" value="RSKR_0001074200"/>
</dbReference>
<evidence type="ECO:0000313" key="1">
    <source>
        <dbReference type="Proteomes" id="UP000095286"/>
    </source>
</evidence>
<evidence type="ECO:0000313" key="2">
    <source>
        <dbReference type="WBParaSite" id="RSKR_0001074200.1"/>
    </source>
</evidence>
<dbReference type="Proteomes" id="UP000095286">
    <property type="component" value="Unplaced"/>
</dbReference>